<dbReference type="ExpressionAtlas" id="M1CRI3">
    <property type="expression patterns" value="baseline"/>
</dbReference>
<feature type="region of interest" description="Disordered" evidence="3">
    <location>
        <begin position="473"/>
        <end position="559"/>
    </location>
</feature>
<dbReference type="FunCoup" id="M1CRI3">
    <property type="interactions" value="427"/>
</dbReference>
<dbReference type="AlphaFoldDB" id="M1CRI3"/>
<dbReference type="Gramene" id="PGSC0003DMT400073086">
    <property type="protein sequence ID" value="PGSC0003DMT400073086"/>
    <property type="gene ID" value="PGSC0003DMG401028427"/>
</dbReference>
<feature type="domain" description="Rho termination factor-like N-terminal" evidence="5">
    <location>
        <begin position="582"/>
        <end position="611"/>
    </location>
</feature>
<dbReference type="EnsemblPlants" id="PGSC0003DMT400073086">
    <property type="protein sequence ID" value="PGSC0003DMT400073086"/>
    <property type="gene ID" value="PGSC0003DMG401028427"/>
</dbReference>
<dbReference type="PANTHER" id="PTHR48064:SF2">
    <property type="entry name" value="RECEPTOR-LIKE PROTEIN 51"/>
    <property type="match status" value="1"/>
</dbReference>
<dbReference type="eggNOG" id="KOG0619">
    <property type="taxonomic scope" value="Eukaryota"/>
</dbReference>
<dbReference type="FunFam" id="3.80.10.10:FF:000383">
    <property type="entry name" value="Leucine-rich repeat receptor protein kinase EMS1"/>
    <property type="match status" value="1"/>
</dbReference>
<evidence type="ECO:0000256" key="3">
    <source>
        <dbReference type="SAM" id="MobiDB-lite"/>
    </source>
</evidence>
<sequence length="616" mass="67335">MAPFFLSLTLLLFLLSTKSSSQSTNLDPNQLKALRSLNVPTGKDPCSPLHNSTICDSSTPFHHLISLKLINCSNDVTLSQTSLKTLSTLQDLQFINCPVSPIHFPSELSSNLQSFTCINSLKKLTSLWLIQLCNVTSLTVSHVPVSASGPSIILNSIKNLQSVTISHANLKGVLPTKWHMNLTYVDLSGNQLKGKIPSSLTELENLLHLNLSSNSLNGTIPNSFGNLLSLKNVSLASNALSGSIPKSIAAIPGLVHLDLGSNQLNGTVPKFISDMKGLKYLNLERNNFEGVLPFNASFIKKLVVFKVGENSNLCYNHSTLSSKLKLGIAPCDKHGLPLSPPPPKEDFSDDTAEDDGPPPKHEHGPSRVVFGVAIGLSSISTRNDNTQRHCLFNLAEIAYGLSLSTNRRDFHCSTLSTIRADGIRRRKSSKDATPGKTSKGSELNIQPSPDSKSPNSLNQEEIISLFKRIQSSISKGDSTSSKKRSTKSSEEKPAIDSVLEILRHSKTEPKGTKDDKGLTHQKDKKEPETDYPPTADPRSTRLRSSFVKRSPLQSPFNSKEKVELKVETSLENHVESEAVKIEEMKLPQLKELAKSRGLKGYSKLKKSELLELLISC</sequence>
<feature type="signal peptide" evidence="4">
    <location>
        <begin position="1"/>
        <end position="21"/>
    </location>
</feature>
<reference evidence="7" key="1">
    <citation type="journal article" date="2011" name="Nature">
        <title>Genome sequence and analysis of the tuber crop potato.</title>
        <authorList>
            <consortium name="The Potato Genome Sequencing Consortium"/>
        </authorList>
    </citation>
    <scope>NUCLEOTIDE SEQUENCE [LARGE SCALE GENOMIC DNA]</scope>
    <source>
        <strain evidence="7">cv. DM1-3 516 R44</strain>
    </source>
</reference>
<reference evidence="6" key="2">
    <citation type="submission" date="2015-06" db="UniProtKB">
        <authorList>
            <consortium name="EnsemblPlants"/>
        </authorList>
    </citation>
    <scope>IDENTIFICATION</scope>
    <source>
        <strain evidence="6">DM1-3 516 R44</strain>
    </source>
</reference>
<dbReference type="InterPro" id="IPR032675">
    <property type="entry name" value="LRR_dom_sf"/>
</dbReference>
<keyword evidence="2" id="KW-0677">Repeat</keyword>
<dbReference type="Pfam" id="PF00560">
    <property type="entry name" value="LRR_1"/>
    <property type="match status" value="2"/>
</dbReference>
<dbReference type="InterPro" id="IPR053038">
    <property type="entry name" value="RLP_Defense"/>
</dbReference>
<evidence type="ECO:0000313" key="7">
    <source>
        <dbReference type="Proteomes" id="UP000011115"/>
    </source>
</evidence>
<dbReference type="InterPro" id="IPR001611">
    <property type="entry name" value="Leu-rich_rpt"/>
</dbReference>
<keyword evidence="1" id="KW-0433">Leucine-rich repeat</keyword>
<dbReference type="InParanoid" id="M1CRI3"/>
<dbReference type="GO" id="GO:0006353">
    <property type="term" value="P:DNA-templated transcription termination"/>
    <property type="evidence" value="ECO:0007669"/>
    <property type="project" value="InterPro"/>
</dbReference>
<accession>M1CRI3</accession>
<organism evidence="6 7">
    <name type="scientific">Solanum tuberosum</name>
    <name type="common">Potato</name>
    <dbReference type="NCBI Taxonomy" id="4113"/>
    <lineage>
        <taxon>Eukaryota</taxon>
        <taxon>Viridiplantae</taxon>
        <taxon>Streptophyta</taxon>
        <taxon>Embryophyta</taxon>
        <taxon>Tracheophyta</taxon>
        <taxon>Spermatophyta</taxon>
        <taxon>Magnoliopsida</taxon>
        <taxon>eudicotyledons</taxon>
        <taxon>Gunneridae</taxon>
        <taxon>Pentapetalae</taxon>
        <taxon>asterids</taxon>
        <taxon>lamiids</taxon>
        <taxon>Solanales</taxon>
        <taxon>Solanaceae</taxon>
        <taxon>Solanoideae</taxon>
        <taxon>Solaneae</taxon>
        <taxon>Solanum</taxon>
    </lineage>
</organism>
<feature type="region of interest" description="Disordered" evidence="3">
    <location>
        <begin position="423"/>
        <end position="456"/>
    </location>
</feature>
<dbReference type="PANTHER" id="PTHR48064">
    <property type="entry name" value="OS01G0750400 PROTEIN"/>
    <property type="match status" value="1"/>
</dbReference>
<feature type="chain" id="PRO_5004013285" evidence="4">
    <location>
        <begin position="22"/>
        <end position="616"/>
    </location>
</feature>
<feature type="region of interest" description="Disordered" evidence="3">
    <location>
        <begin position="335"/>
        <end position="366"/>
    </location>
</feature>
<name>M1CRI3_SOLTU</name>
<keyword evidence="4" id="KW-0732">Signal</keyword>
<dbReference type="GO" id="GO:0005886">
    <property type="term" value="C:plasma membrane"/>
    <property type="evidence" value="ECO:0000318"/>
    <property type="project" value="GO_Central"/>
</dbReference>
<dbReference type="Pfam" id="PF13855">
    <property type="entry name" value="LRR_8"/>
    <property type="match status" value="1"/>
</dbReference>
<dbReference type="InterPro" id="IPR011112">
    <property type="entry name" value="Rho-like_N"/>
</dbReference>
<dbReference type="Pfam" id="PF07498">
    <property type="entry name" value="Rho_N"/>
    <property type="match status" value="1"/>
</dbReference>
<dbReference type="Proteomes" id="UP000011115">
    <property type="component" value="Unassembled WGS sequence"/>
</dbReference>
<feature type="compositionally biased region" description="Acidic residues" evidence="3">
    <location>
        <begin position="347"/>
        <end position="356"/>
    </location>
</feature>
<evidence type="ECO:0000256" key="2">
    <source>
        <dbReference type="ARBA" id="ARBA00022737"/>
    </source>
</evidence>
<feature type="compositionally biased region" description="Basic and acidic residues" evidence="3">
    <location>
        <begin position="501"/>
        <end position="528"/>
    </location>
</feature>
<dbReference type="OrthoDB" id="1931152at2759"/>
<feature type="compositionally biased region" description="Polar residues" evidence="3">
    <location>
        <begin position="435"/>
        <end position="456"/>
    </location>
</feature>
<gene>
    <name evidence="6" type="primary">LOC102600290</name>
</gene>
<evidence type="ECO:0000259" key="5">
    <source>
        <dbReference type="Pfam" id="PF07498"/>
    </source>
</evidence>
<proteinExistence type="predicted"/>
<evidence type="ECO:0000313" key="6">
    <source>
        <dbReference type="EnsemblPlants" id="PGSC0003DMT400073086"/>
    </source>
</evidence>
<protein>
    <submittedName>
        <fullName evidence="6">Leucine-rich repeat family protein</fullName>
    </submittedName>
</protein>
<dbReference type="HOGENOM" id="CLU_443732_0_0_1"/>
<dbReference type="SUPFAM" id="SSF52058">
    <property type="entry name" value="L domain-like"/>
    <property type="match status" value="1"/>
</dbReference>
<dbReference type="Gene3D" id="3.80.10.10">
    <property type="entry name" value="Ribonuclease Inhibitor"/>
    <property type="match status" value="2"/>
</dbReference>
<dbReference type="PaxDb" id="4113-PGSC0003DMT400073086"/>
<dbReference type="GO" id="GO:0031347">
    <property type="term" value="P:regulation of defense response"/>
    <property type="evidence" value="ECO:0000318"/>
    <property type="project" value="GO_Central"/>
</dbReference>
<keyword evidence="7" id="KW-1185">Reference proteome</keyword>
<evidence type="ECO:0000256" key="4">
    <source>
        <dbReference type="SAM" id="SignalP"/>
    </source>
</evidence>
<evidence type="ECO:0000256" key="1">
    <source>
        <dbReference type="ARBA" id="ARBA00022614"/>
    </source>
</evidence>